<organism evidence="1 2">
    <name type="scientific">Aspergillus aculeatinus CBS 121060</name>
    <dbReference type="NCBI Taxonomy" id="1448322"/>
    <lineage>
        <taxon>Eukaryota</taxon>
        <taxon>Fungi</taxon>
        <taxon>Dikarya</taxon>
        <taxon>Ascomycota</taxon>
        <taxon>Pezizomycotina</taxon>
        <taxon>Eurotiomycetes</taxon>
        <taxon>Eurotiomycetidae</taxon>
        <taxon>Eurotiales</taxon>
        <taxon>Aspergillaceae</taxon>
        <taxon>Aspergillus</taxon>
        <taxon>Aspergillus subgen. Circumdati</taxon>
    </lineage>
</organism>
<dbReference type="EMBL" id="KZ824969">
    <property type="protein sequence ID" value="RAH68046.1"/>
    <property type="molecule type" value="Genomic_DNA"/>
</dbReference>
<sequence length="217" mass="23377">METSMDSAVATSVAHGALLSPVSQVSAISRSLASTPSDTHSQTSCSSEMVSKPPRVSSECVQSKGTAGNLGDVPSCTACTRLSSEQRSAKTSRKTAPTTTSQPRSLSTLTSRELEKSFRALSCHHRKLQQKHVDLMKAHQEKDGEITRLNAKICALESELYLMRLAYSDDFAFDPLQTSLNQYDIRPTRDPTPGREAASSDVGMSTPEPCRTAGPLT</sequence>
<dbReference type="Proteomes" id="UP000249661">
    <property type="component" value="Unassembled WGS sequence"/>
</dbReference>
<reference evidence="1" key="1">
    <citation type="submission" date="2018-02" db="EMBL/GenBank/DDBJ databases">
        <title>The genomes of Aspergillus section Nigri reveals drivers in fungal speciation.</title>
        <authorList>
            <consortium name="DOE Joint Genome Institute"/>
            <person name="Vesth T.C."/>
            <person name="Nybo J."/>
            <person name="Theobald S."/>
            <person name="Brandl J."/>
            <person name="Frisvad J.C."/>
            <person name="Nielsen K.F."/>
            <person name="Lyhne E.K."/>
            <person name="Kogle M.E."/>
            <person name="Kuo A."/>
            <person name="Riley R."/>
            <person name="Clum A."/>
            <person name="Nolan M."/>
            <person name="Lipzen A."/>
            <person name="Salamov A."/>
            <person name="Henrissat B."/>
            <person name="Wiebenga A."/>
            <person name="De vries R.P."/>
            <person name="Grigoriev I.V."/>
            <person name="Mortensen U.H."/>
            <person name="Andersen M.R."/>
            <person name="Baker S.E."/>
        </authorList>
    </citation>
    <scope>NUCLEOTIDE SEQUENCE</scope>
    <source>
        <strain evidence="1">CBS 121060</strain>
    </source>
</reference>
<protein>
    <submittedName>
        <fullName evidence="1">Uncharacterized protein</fullName>
    </submittedName>
</protein>
<name>A0ACD1H3N6_9EURO</name>
<keyword evidence="2" id="KW-1185">Reference proteome</keyword>
<proteinExistence type="predicted"/>
<evidence type="ECO:0000313" key="2">
    <source>
        <dbReference type="Proteomes" id="UP000249661"/>
    </source>
</evidence>
<accession>A0ACD1H3N6</accession>
<gene>
    <name evidence="1" type="ORF">BO66DRAFT_472911</name>
</gene>
<evidence type="ECO:0000313" key="1">
    <source>
        <dbReference type="EMBL" id="RAH68046.1"/>
    </source>
</evidence>